<dbReference type="GO" id="GO:0004674">
    <property type="term" value="F:protein serine/threonine kinase activity"/>
    <property type="evidence" value="ECO:0007669"/>
    <property type="project" value="InterPro"/>
</dbReference>
<dbReference type="EMBL" id="MU793370">
    <property type="protein sequence ID" value="KAJ3784617.1"/>
    <property type="molecule type" value="Genomic_DNA"/>
</dbReference>
<organism evidence="4 5">
    <name type="scientific">Lentinula aff. detonsa</name>
    <dbReference type="NCBI Taxonomy" id="2804958"/>
    <lineage>
        <taxon>Eukaryota</taxon>
        <taxon>Fungi</taxon>
        <taxon>Dikarya</taxon>
        <taxon>Basidiomycota</taxon>
        <taxon>Agaricomycotina</taxon>
        <taxon>Agaricomycetes</taxon>
        <taxon>Agaricomycetidae</taxon>
        <taxon>Agaricales</taxon>
        <taxon>Marasmiineae</taxon>
        <taxon>Omphalotaceae</taxon>
        <taxon>Lentinula</taxon>
    </lineage>
</organism>
<feature type="compositionally biased region" description="Polar residues" evidence="2">
    <location>
        <begin position="629"/>
        <end position="652"/>
    </location>
</feature>
<feature type="compositionally biased region" description="Polar residues" evidence="2">
    <location>
        <begin position="944"/>
        <end position="973"/>
    </location>
</feature>
<feature type="compositionally biased region" description="Polar residues" evidence="2">
    <location>
        <begin position="370"/>
        <end position="382"/>
    </location>
</feature>
<dbReference type="InterPro" id="IPR011009">
    <property type="entry name" value="Kinase-like_dom_sf"/>
</dbReference>
<feature type="domain" description="Protein kinase" evidence="3">
    <location>
        <begin position="26"/>
        <end position="293"/>
    </location>
</feature>
<dbReference type="PROSITE" id="PS00108">
    <property type="entry name" value="PROTEIN_KINASE_ST"/>
    <property type="match status" value="1"/>
</dbReference>
<feature type="region of interest" description="Disordered" evidence="2">
    <location>
        <begin position="328"/>
        <end position="400"/>
    </location>
</feature>
<name>A0AA38KVQ3_9AGAR</name>
<dbReference type="Pfam" id="PF00069">
    <property type="entry name" value="Pkinase"/>
    <property type="match status" value="1"/>
</dbReference>
<comment type="caution">
    <text evidence="4">The sequence shown here is derived from an EMBL/GenBank/DDBJ whole genome shotgun (WGS) entry which is preliminary data.</text>
</comment>
<feature type="compositionally biased region" description="Polar residues" evidence="2">
    <location>
        <begin position="847"/>
        <end position="861"/>
    </location>
</feature>
<keyword evidence="1" id="KW-0175">Coiled coil</keyword>
<keyword evidence="5" id="KW-1185">Reference proteome</keyword>
<dbReference type="PROSITE" id="PS50011">
    <property type="entry name" value="PROTEIN_KINASE_DOM"/>
    <property type="match status" value="1"/>
</dbReference>
<dbReference type="Gene3D" id="1.10.510.10">
    <property type="entry name" value="Transferase(Phosphotransferase) domain 1"/>
    <property type="match status" value="1"/>
</dbReference>
<dbReference type="SUPFAM" id="SSF56112">
    <property type="entry name" value="Protein kinase-like (PK-like)"/>
    <property type="match status" value="1"/>
</dbReference>
<dbReference type="PANTHER" id="PTHR24348:SF68">
    <property type="entry name" value="SERINE_THREONINE-PROTEIN KINASE ATG1C"/>
    <property type="match status" value="1"/>
</dbReference>
<feature type="coiled-coil region" evidence="1">
    <location>
        <begin position="502"/>
        <end position="538"/>
    </location>
</feature>
<dbReference type="InterPro" id="IPR008271">
    <property type="entry name" value="Ser/Thr_kinase_AS"/>
</dbReference>
<evidence type="ECO:0000256" key="1">
    <source>
        <dbReference type="SAM" id="Coils"/>
    </source>
</evidence>
<dbReference type="InterPro" id="IPR045269">
    <property type="entry name" value="Atg1-like"/>
</dbReference>
<feature type="region of interest" description="Disordered" evidence="2">
    <location>
        <begin position="846"/>
        <end position="891"/>
    </location>
</feature>
<feature type="compositionally biased region" description="Polar residues" evidence="2">
    <location>
        <begin position="984"/>
        <end position="994"/>
    </location>
</feature>
<dbReference type="PANTHER" id="PTHR24348">
    <property type="entry name" value="SERINE/THREONINE-PROTEIN KINASE UNC-51-RELATED"/>
    <property type="match status" value="1"/>
</dbReference>
<reference evidence="4" key="1">
    <citation type="submission" date="2022-08" db="EMBL/GenBank/DDBJ databases">
        <authorList>
            <consortium name="DOE Joint Genome Institute"/>
            <person name="Min B."/>
            <person name="Riley R."/>
            <person name="Sierra-Patev S."/>
            <person name="Naranjo-Ortiz M."/>
            <person name="Looney B."/>
            <person name="Konkel Z."/>
            <person name="Slot J.C."/>
            <person name="Sakamoto Y."/>
            <person name="Steenwyk J.L."/>
            <person name="Rokas A."/>
            <person name="Carro J."/>
            <person name="Camarero S."/>
            <person name="Ferreira P."/>
            <person name="Molpeceres G."/>
            <person name="Ruiz-Duenas F.J."/>
            <person name="Serrano A."/>
            <person name="Henrissat B."/>
            <person name="Drula E."/>
            <person name="Hughes K.W."/>
            <person name="Mata J.L."/>
            <person name="Ishikawa N.K."/>
            <person name="Vargas-Isla R."/>
            <person name="Ushijima S."/>
            <person name="Smith C.A."/>
            <person name="Ahrendt S."/>
            <person name="Andreopoulos W."/>
            <person name="He G."/>
            <person name="Labutti K."/>
            <person name="Lipzen A."/>
            <person name="Ng V."/>
            <person name="Sandor L."/>
            <person name="Barry K."/>
            <person name="Martinez A.T."/>
            <person name="Xiao Y."/>
            <person name="Gibbons J.G."/>
            <person name="Terashima K."/>
            <person name="Hibbett D.S."/>
            <person name="Grigoriev I.V."/>
        </authorList>
    </citation>
    <scope>NUCLEOTIDE SEQUENCE</scope>
    <source>
        <strain evidence="4">TFB10291</strain>
    </source>
</reference>
<dbReference type="GO" id="GO:0005524">
    <property type="term" value="F:ATP binding"/>
    <property type="evidence" value="ECO:0007669"/>
    <property type="project" value="InterPro"/>
</dbReference>
<dbReference type="GO" id="GO:0010506">
    <property type="term" value="P:regulation of autophagy"/>
    <property type="evidence" value="ECO:0007669"/>
    <property type="project" value="InterPro"/>
</dbReference>
<feature type="compositionally biased region" description="Basic and acidic residues" evidence="2">
    <location>
        <begin position="343"/>
        <end position="358"/>
    </location>
</feature>
<dbReference type="GO" id="GO:0005737">
    <property type="term" value="C:cytoplasm"/>
    <property type="evidence" value="ECO:0007669"/>
    <property type="project" value="TreeGrafter"/>
</dbReference>
<evidence type="ECO:0000313" key="5">
    <source>
        <dbReference type="Proteomes" id="UP001163798"/>
    </source>
</evidence>
<dbReference type="InterPro" id="IPR000719">
    <property type="entry name" value="Prot_kinase_dom"/>
</dbReference>
<feature type="compositionally biased region" description="Basic and acidic residues" evidence="2">
    <location>
        <begin position="693"/>
        <end position="703"/>
    </location>
</feature>
<feature type="region of interest" description="Disordered" evidence="2">
    <location>
        <begin position="629"/>
        <end position="657"/>
    </location>
</feature>
<gene>
    <name evidence="4" type="ORF">GGU10DRAFT_435133</name>
</gene>
<dbReference type="AlphaFoldDB" id="A0AA38KVQ3"/>
<feature type="region of interest" description="Disordered" evidence="2">
    <location>
        <begin position="681"/>
        <end position="709"/>
    </location>
</feature>
<feature type="compositionally biased region" description="Polar residues" evidence="2">
    <location>
        <begin position="774"/>
        <end position="789"/>
    </location>
</feature>
<protein>
    <recommendedName>
        <fullName evidence="3">Protein kinase domain-containing protein</fullName>
    </recommendedName>
</protein>
<feature type="region of interest" description="Disordered" evidence="2">
    <location>
        <begin position="756"/>
        <end position="792"/>
    </location>
</feature>
<proteinExistence type="predicted"/>
<dbReference type="Proteomes" id="UP001163798">
    <property type="component" value="Unassembled WGS sequence"/>
</dbReference>
<accession>A0AA38KVQ3</accession>
<feature type="compositionally biased region" description="Basic residues" evidence="2">
    <location>
        <begin position="881"/>
        <end position="890"/>
    </location>
</feature>
<evidence type="ECO:0000259" key="3">
    <source>
        <dbReference type="PROSITE" id="PS50011"/>
    </source>
</evidence>
<evidence type="ECO:0000256" key="2">
    <source>
        <dbReference type="SAM" id="MobiDB-lite"/>
    </source>
</evidence>
<evidence type="ECO:0000313" key="4">
    <source>
        <dbReference type="EMBL" id="KAJ3784617.1"/>
    </source>
</evidence>
<dbReference type="CDD" id="cd14014">
    <property type="entry name" value="STKc_PknB_like"/>
    <property type="match status" value="1"/>
</dbReference>
<sequence>MEPLSSNDNTTDVFSFQDDEELSNRLQFIKEIGCGNWGSVWLCELKDEDRAQKRPLATKLVHRNKESKTSAARVKSLWNEMKIIRRLKSDPHPSIIKFDSFLLTPSYAIITMAYHPDLVTVQVSESHARVWFKHLLSAVQFLHSRGIVHNDIKPANILLSAKGIPVLCDFGFAEAYDLNSSAAFHSRFAYGTPEYLAPERARGIPHDTRKSDIWSLGVSFFEILVGRTPFENSDTDQCVTEEDLQKYWGRTLRGKWVGVWKMSKGMERLLKRMLSPNADLRCTADEAIKDIYWAQMQHAHHVNEHRRSSSYASSIVFEKDWAKFSETKQKTQASPLATHKTSTHKEDLKARDDIDVPKLHSPPGLESPRNLVSQTLAKSKSQGKMVANTAEGSKNVPRKRIAARADLSPIKASPPASPQLQIRKNIASHNGTNTRPPQRVPFGVLQTRNVENLPAAPQRRLAGKNSVQDLTKRHSKVGMLDELVNGPVGARRVQNKGWKGKENHVNQRVRDWEREKERLREISRLEEIERERDAAQSDSSITDEPEVVDITPELEQVGALEKVVAANIQVQDKVTENGVLLTPATAGSWSPSSDLGLNISSGRTVPVFSEPSTPPATLYTTFLPEVVVSPTSPHKSSQPLAESKRPNSSSGRATFRHAIRRSIDKTFQMYKTSSLTGRSYHSRNLSVDQNTDAESRGTHSERESWEDEECVRAVKSSLPVVKHAVHNEQVAAENRVDRMTLWMRNVEQVVEDARQNFSSGKEAPLPPLPLPPANKSNLSASQTRSNRSSRLPRRILAANQIFSESGDQSAEMSSFVTSVYASPDTSISTGNLGNANAAPDLLVPKLQTPSRQRRATVSTRSPDPVVSGHIDSSFDIDHGSPSKRKEKSKSHGNLFQLHIAPAAALGAEIDKRATASSPSFGMPQSARLSAMVDREVFIAPPVRSSENLGRSTSTSPSSQPNDDNSCDDLTSSPLRVEPYAPRPNISSQPVPDTPTQKRVEGVYDRFLMATSGVKRLGKGYQSDNAGPVHNTISHVNHTKQSHRAFYTARKPLQMPPAVASDDQGQALTVDELGIIGYSAAEGSAGVTVLKDENNGTVALVRRAFKAIVPGKTMNRRLSRLN</sequence>
<feature type="region of interest" description="Disordered" evidence="2">
    <location>
        <begin position="941"/>
        <end position="996"/>
    </location>
</feature>
<feature type="compositionally biased region" description="Polar residues" evidence="2">
    <location>
        <begin position="681"/>
        <end position="692"/>
    </location>
</feature>
<dbReference type="SMART" id="SM00220">
    <property type="entry name" value="S_TKc"/>
    <property type="match status" value="1"/>
</dbReference>